<proteinExistence type="predicted"/>
<feature type="non-terminal residue" evidence="1">
    <location>
        <position position="1"/>
    </location>
</feature>
<dbReference type="Pfam" id="PF04749">
    <property type="entry name" value="PLAC8"/>
    <property type="match status" value="1"/>
</dbReference>
<dbReference type="NCBIfam" id="TIGR01571">
    <property type="entry name" value="A_thal_Cys_rich"/>
    <property type="match status" value="1"/>
</dbReference>
<dbReference type="PANTHER" id="PTHR15907">
    <property type="entry name" value="DUF614 FAMILY PROTEIN-RELATED"/>
    <property type="match status" value="1"/>
</dbReference>
<protein>
    <submittedName>
        <fullName evidence="1">Cell number regulator 1</fullName>
    </submittedName>
</protein>
<dbReference type="InterPro" id="IPR006461">
    <property type="entry name" value="PLAC_motif_containing"/>
</dbReference>
<name>A0A1D1Y8N5_9ARAE</name>
<sequence length="211" mass="23209">QSPSYPFLHSWVPQLPFPRPRMYPPPQHPGYDKYRGTPPVLSPGTGIPVSPRLQQQQYHSPYPASSMQGARLPDGSTPWSTGLCHCFDDPANCLITCVCPCITFGQVAEIVNRGTTGCAVSGATYGLLGLTGLACLYSCFYRSRLRGQYNLEESPTHDCLVHFCCETCALCQEYRELSNRGFDMGIGWQANVERQSRVVTIAPTIGGGMIR</sequence>
<organism evidence="1">
    <name type="scientific">Anthurium amnicola</name>
    <dbReference type="NCBI Taxonomy" id="1678845"/>
    <lineage>
        <taxon>Eukaryota</taxon>
        <taxon>Viridiplantae</taxon>
        <taxon>Streptophyta</taxon>
        <taxon>Embryophyta</taxon>
        <taxon>Tracheophyta</taxon>
        <taxon>Spermatophyta</taxon>
        <taxon>Magnoliopsida</taxon>
        <taxon>Liliopsida</taxon>
        <taxon>Araceae</taxon>
        <taxon>Pothoideae</taxon>
        <taxon>Potheae</taxon>
        <taxon>Anthurium</taxon>
    </lineage>
</organism>
<evidence type="ECO:0000313" key="1">
    <source>
        <dbReference type="EMBL" id="JAT51005.1"/>
    </source>
</evidence>
<accession>A0A1D1Y8N5</accession>
<dbReference type="AlphaFoldDB" id="A0A1D1Y8N5"/>
<reference evidence="1" key="1">
    <citation type="submission" date="2015-07" db="EMBL/GenBank/DDBJ databases">
        <title>Transcriptome Assembly of Anthurium amnicola.</title>
        <authorList>
            <person name="Suzuki J."/>
        </authorList>
    </citation>
    <scope>NUCLEOTIDE SEQUENCE</scope>
</reference>
<gene>
    <name evidence="1" type="primary">CNR1_0</name>
    <name evidence="1" type="ORF">g.120522</name>
</gene>
<dbReference type="EMBL" id="GDJX01016931">
    <property type="protein sequence ID" value="JAT51005.1"/>
    <property type="molecule type" value="Transcribed_RNA"/>
</dbReference>